<accession>A0A1Y1HKV5</accession>
<dbReference type="SMART" id="SM00382">
    <property type="entry name" value="AAA"/>
    <property type="match status" value="2"/>
</dbReference>
<gene>
    <name evidence="6" type="ORF">KFL_000150470</name>
</gene>
<evidence type="ECO:0000313" key="7">
    <source>
        <dbReference type="Proteomes" id="UP000054558"/>
    </source>
</evidence>
<evidence type="ECO:0000256" key="4">
    <source>
        <dbReference type="SAM" id="MobiDB-lite"/>
    </source>
</evidence>
<dbReference type="GO" id="GO:0043161">
    <property type="term" value="P:proteasome-mediated ubiquitin-dependent protein catabolic process"/>
    <property type="evidence" value="ECO:0000318"/>
    <property type="project" value="GO_Central"/>
</dbReference>
<dbReference type="InterPro" id="IPR054472">
    <property type="entry name" value="WHD"/>
</dbReference>
<keyword evidence="3" id="KW-0067">ATP-binding</keyword>
<protein>
    <submittedName>
        <fullName evidence="6">Transitional endoplasmic reticulum ATPase</fullName>
    </submittedName>
</protein>
<reference evidence="6 7" key="1">
    <citation type="journal article" date="2014" name="Nat. Commun.">
        <title>Klebsormidium flaccidum genome reveals primary factors for plant terrestrial adaptation.</title>
        <authorList>
            <person name="Hori K."/>
            <person name="Maruyama F."/>
            <person name="Fujisawa T."/>
            <person name="Togashi T."/>
            <person name="Yamamoto N."/>
            <person name="Seo M."/>
            <person name="Sato S."/>
            <person name="Yamada T."/>
            <person name="Mori H."/>
            <person name="Tajima N."/>
            <person name="Moriyama T."/>
            <person name="Ikeuchi M."/>
            <person name="Watanabe M."/>
            <person name="Wada H."/>
            <person name="Kobayashi K."/>
            <person name="Saito M."/>
            <person name="Masuda T."/>
            <person name="Sasaki-Sekimoto Y."/>
            <person name="Mashiguchi K."/>
            <person name="Awai K."/>
            <person name="Shimojima M."/>
            <person name="Masuda S."/>
            <person name="Iwai M."/>
            <person name="Nobusawa T."/>
            <person name="Narise T."/>
            <person name="Kondo S."/>
            <person name="Saito H."/>
            <person name="Sato R."/>
            <person name="Murakawa M."/>
            <person name="Ihara Y."/>
            <person name="Oshima-Yamada Y."/>
            <person name="Ohtaka K."/>
            <person name="Satoh M."/>
            <person name="Sonobe K."/>
            <person name="Ishii M."/>
            <person name="Ohtani R."/>
            <person name="Kanamori-Sato M."/>
            <person name="Honoki R."/>
            <person name="Miyazaki D."/>
            <person name="Mochizuki H."/>
            <person name="Umetsu J."/>
            <person name="Higashi K."/>
            <person name="Shibata D."/>
            <person name="Kamiya Y."/>
            <person name="Sato N."/>
            <person name="Nakamura Y."/>
            <person name="Tabata S."/>
            <person name="Ida S."/>
            <person name="Kurokawa K."/>
            <person name="Ohta H."/>
        </authorList>
    </citation>
    <scope>NUCLEOTIDE SEQUENCE [LARGE SCALE GENOMIC DNA]</scope>
    <source>
        <strain evidence="6 7">NIES-2285</strain>
    </source>
</reference>
<feature type="region of interest" description="Disordered" evidence="4">
    <location>
        <begin position="379"/>
        <end position="481"/>
    </location>
</feature>
<dbReference type="CDD" id="cd19481">
    <property type="entry name" value="RecA-like_protease"/>
    <property type="match status" value="1"/>
</dbReference>
<dbReference type="Gene3D" id="1.10.8.60">
    <property type="match status" value="2"/>
</dbReference>
<dbReference type="Proteomes" id="UP000054558">
    <property type="component" value="Unassembled WGS sequence"/>
</dbReference>
<name>A0A1Y1HKV5_KLENI</name>
<evidence type="ECO:0000313" key="6">
    <source>
        <dbReference type="EMBL" id="GAQ78593.1"/>
    </source>
</evidence>
<dbReference type="SUPFAM" id="SSF52540">
    <property type="entry name" value="P-loop containing nucleoside triphosphate hydrolases"/>
    <property type="match status" value="2"/>
</dbReference>
<feature type="compositionally biased region" description="Polar residues" evidence="4">
    <location>
        <begin position="11"/>
        <end position="20"/>
    </location>
</feature>
<feature type="compositionally biased region" description="Basic and acidic residues" evidence="4">
    <location>
        <begin position="615"/>
        <end position="637"/>
    </location>
</feature>
<evidence type="ECO:0000256" key="1">
    <source>
        <dbReference type="ARBA" id="ARBA00006914"/>
    </source>
</evidence>
<organism evidence="6 7">
    <name type="scientific">Klebsormidium nitens</name>
    <name type="common">Green alga</name>
    <name type="synonym">Ulothrix nitens</name>
    <dbReference type="NCBI Taxonomy" id="105231"/>
    <lineage>
        <taxon>Eukaryota</taxon>
        <taxon>Viridiplantae</taxon>
        <taxon>Streptophyta</taxon>
        <taxon>Klebsormidiophyceae</taxon>
        <taxon>Klebsormidiales</taxon>
        <taxon>Klebsormidiaceae</taxon>
        <taxon>Klebsormidium</taxon>
    </lineage>
</organism>
<dbReference type="Pfam" id="PF00004">
    <property type="entry name" value="AAA"/>
    <property type="match status" value="2"/>
</dbReference>
<dbReference type="GO" id="GO:0008540">
    <property type="term" value="C:proteasome regulatory particle, base subcomplex"/>
    <property type="evidence" value="ECO:0000318"/>
    <property type="project" value="GO_Central"/>
</dbReference>
<evidence type="ECO:0000259" key="5">
    <source>
        <dbReference type="SMART" id="SM00382"/>
    </source>
</evidence>
<dbReference type="GO" id="GO:0036402">
    <property type="term" value="F:proteasome-activating activity"/>
    <property type="evidence" value="ECO:0000318"/>
    <property type="project" value="GO_Central"/>
</dbReference>
<keyword evidence="2" id="KW-0547">Nucleotide-binding</keyword>
<proteinExistence type="inferred from homology"/>
<comment type="similarity">
    <text evidence="1">Belongs to the AAA ATPase family.</text>
</comment>
<dbReference type="OrthoDB" id="10042665at2759"/>
<dbReference type="Gene3D" id="3.40.50.300">
    <property type="entry name" value="P-loop containing nucleotide triphosphate hydrolases"/>
    <property type="match status" value="2"/>
</dbReference>
<dbReference type="GO" id="GO:0016887">
    <property type="term" value="F:ATP hydrolysis activity"/>
    <property type="evidence" value="ECO:0007669"/>
    <property type="project" value="InterPro"/>
</dbReference>
<dbReference type="STRING" id="105231.A0A1Y1HKV5"/>
<dbReference type="Pfam" id="PF22977">
    <property type="entry name" value="WHD"/>
    <property type="match status" value="2"/>
</dbReference>
<dbReference type="InterPro" id="IPR003593">
    <property type="entry name" value="AAA+_ATPase"/>
</dbReference>
<dbReference type="GO" id="GO:0005524">
    <property type="term" value="F:ATP binding"/>
    <property type="evidence" value="ECO:0007669"/>
    <property type="project" value="UniProtKB-KW"/>
</dbReference>
<feature type="compositionally biased region" description="Basic and acidic residues" evidence="4">
    <location>
        <begin position="465"/>
        <end position="481"/>
    </location>
</feature>
<sequence length="1360" mass="148097">MVADRRGGRVQRSTLANAATSGAKPPLAPPKLTPERRSGRKRAKLESQLEIVLDGATDAPLQQEDLHENGAPATSTGLHGTGLVNGETPPAANGEAASLGKTPSAKSEKESDVGDGEYAQLLASRALGPVAGSEWVPVLPQIESQRPGLLALLSEFRLELEELAKANKGEMKLPSTPFTNASYLKHLELAFVLRAQKTEIYRALKMAVARGAPTEDPGALPEARQHDLEVVERLLKAVEMVGCARLQNAPEAEQPLVYRLSERYPLSGKEKDLLKLLFVKGGSSSLAFNNILGLGLGTPRPEDRDWEMLLCGLSAIEMDEFLDDKRVHMLEGIVMEVEDYDGKNLKMVNDAVSVLLGNPIRTEQRLKLSRTELLNIMDSAAPPENGARSAAPDVQNGTAEAERNGTSGGGSEVENVGVSDGRKKGTKRSRKDSGLEDDLAAEFRALEQGVAAEGKRTPPETNGMVREEGSGAGLEKGEKSDLQPYQDSLEYLDDSFQVLALQMRVSKARHQEDLKEAGNAPGGWYDGYNYKNSKAPSTRELKAKLKFAQTKLRERLAVTEEALKKSGEPPADVILPVGGESADVRAAVTEKGADGDAGKAEANAEIPVGNGDASAKVEAKGKKADKKDKSGDAKAKTPVEGTETAVPMEQDTSTVAAGASSDKIGAVSDAVKDGEVKDEVKDEVKGEVKGEVKDGPVELPRLEALARKLGLDEFEKGVVTMLTGVAISPVVKSIYEADDGGSSYRRTADTVQVKDILTVFLDTFKDQVSARPYFYKSSRLVSKALIKIRPPPYTRNGGDLMDQQVELDRRMLDWIVGLDTEMNELVEGSHLYHPKISMDQVVLPEEQKAVLLRTVDNYAKFKQYRHTAGLEDVINYGAGLVILLCGASGTGKTMTVNAVAHHLGKRVLLVDFQSLSTAVSSGNRGEDQGADLRGLFRDAEMNDAVIFFDECEAIFAQRERGGDRLLNALLTEMERHEGIIMLATNRPLDLDEAMHRRITCVSEFRHPDHTQRRLIWELSSRKLPLAEALDWEKIALRYELTGGYIKNALVSALLLAISRSADDPKVTEDDIVEGCQMQMRGSLQMKAFLHRVVPKTGLDDLVLSSQMRKQLESIVNFEKARAVMVGSWGFAQERVGTAALFWGIHGSGKSAAAEAIGFELGRPLKVINCAQLVSQESSSKTGSAITATFKDARLMDAVLVLEDFQVIEGGNDEDMMVSRSSSAAIGLLLYNLERFPGVCILIANNIQSSAIRRLDPELMRRLRVIVEFKMPDAKTRGRMWRKLLPDKVPLAPGIDFDELGRRFEFNSGAISGATVRAAAKVALRPLEERVVTQKDLMEAAEAEKDARRDEIDEVAMRAFI</sequence>
<dbReference type="InterPro" id="IPR003959">
    <property type="entry name" value="ATPase_AAA_core"/>
</dbReference>
<dbReference type="EMBL" id="DF236964">
    <property type="protein sequence ID" value="GAQ78593.1"/>
    <property type="molecule type" value="Genomic_DNA"/>
</dbReference>
<dbReference type="OMA" id="CDTFQEQ"/>
<evidence type="ECO:0000256" key="3">
    <source>
        <dbReference type="ARBA" id="ARBA00022840"/>
    </source>
</evidence>
<dbReference type="InterPro" id="IPR027417">
    <property type="entry name" value="P-loop_NTPase"/>
</dbReference>
<dbReference type="InterPro" id="IPR050221">
    <property type="entry name" value="26S_Proteasome_ATPase"/>
</dbReference>
<feature type="domain" description="AAA+ ATPase" evidence="5">
    <location>
        <begin position="878"/>
        <end position="1008"/>
    </location>
</feature>
<dbReference type="PANTHER" id="PTHR23073">
    <property type="entry name" value="26S PROTEASOME REGULATORY SUBUNIT"/>
    <property type="match status" value="1"/>
</dbReference>
<evidence type="ECO:0000256" key="2">
    <source>
        <dbReference type="ARBA" id="ARBA00022741"/>
    </source>
</evidence>
<feature type="domain" description="AAA+ ATPase" evidence="5">
    <location>
        <begin position="1135"/>
        <end position="1263"/>
    </location>
</feature>
<feature type="region of interest" description="Disordered" evidence="4">
    <location>
        <begin position="591"/>
        <end position="645"/>
    </location>
</feature>
<keyword evidence="7" id="KW-1185">Reference proteome</keyword>
<feature type="region of interest" description="Disordered" evidence="4">
    <location>
        <begin position="1"/>
        <end position="114"/>
    </location>
</feature>